<keyword evidence="3" id="KW-1185">Reference proteome</keyword>
<feature type="transmembrane region" description="Helical" evidence="1">
    <location>
        <begin position="172"/>
        <end position="189"/>
    </location>
</feature>
<feature type="transmembrane region" description="Helical" evidence="1">
    <location>
        <begin position="127"/>
        <end position="151"/>
    </location>
</feature>
<gene>
    <name evidence="2" type="ORF">I0C86_28315</name>
</gene>
<dbReference type="EMBL" id="JADPUN010000252">
    <property type="protein sequence ID" value="MBF9132832.1"/>
    <property type="molecule type" value="Genomic_DNA"/>
</dbReference>
<comment type="caution">
    <text evidence="2">The sequence shown here is derived from an EMBL/GenBank/DDBJ whole genome shotgun (WGS) entry which is preliminary data.</text>
</comment>
<keyword evidence="1" id="KW-0472">Membrane</keyword>
<evidence type="ECO:0000313" key="3">
    <source>
        <dbReference type="Proteomes" id="UP000638560"/>
    </source>
</evidence>
<proteinExistence type="predicted"/>
<feature type="transmembrane region" description="Helical" evidence="1">
    <location>
        <begin position="20"/>
        <end position="42"/>
    </location>
</feature>
<keyword evidence="1" id="KW-1133">Transmembrane helix</keyword>
<reference evidence="2 3" key="1">
    <citation type="submission" date="2020-11" db="EMBL/GenBank/DDBJ databases">
        <title>A novel isolate from a Black sea contaminated sediment with potential to produce alkanes: Plantactinospora alkalitolerans sp. nov.</title>
        <authorList>
            <person name="Carro L."/>
            <person name="Veyisoglu A."/>
            <person name="Guven K."/>
            <person name="Schumann P."/>
            <person name="Klenk H.-P."/>
            <person name="Sahin N."/>
        </authorList>
    </citation>
    <scope>NUCLEOTIDE SEQUENCE [LARGE SCALE GENOMIC DNA]</scope>
    <source>
        <strain evidence="2 3">S1510</strain>
    </source>
</reference>
<sequence length="190" mass="19641">MAGVASPMLHRSRAEGTRFLTGLLVGAAAGAVVLAVPVYLLGRLLEPLPGPVAVGVLAGVCVLLGSADLAQRTPHVWRQVPQRLWHRLSPGALGVTWGFDLGLLFTTQKTTSLIWVAVAAVALTQPSLAVAVLAAISVGSMLVVVVTTLAAGADRRTEAGWSGSWVRWVRRGSGLLILSTAGVIVASLLT</sequence>
<organism evidence="2 3">
    <name type="scientific">Plantactinospora alkalitolerans</name>
    <dbReference type="NCBI Taxonomy" id="2789879"/>
    <lineage>
        <taxon>Bacteria</taxon>
        <taxon>Bacillati</taxon>
        <taxon>Actinomycetota</taxon>
        <taxon>Actinomycetes</taxon>
        <taxon>Micromonosporales</taxon>
        <taxon>Micromonosporaceae</taxon>
        <taxon>Plantactinospora</taxon>
    </lineage>
</organism>
<name>A0ABS0H2Z4_9ACTN</name>
<evidence type="ECO:0000313" key="2">
    <source>
        <dbReference type="EMBL" id="MBF9132832.1"/>
    </source>
</evidence>
<accession>A0ABS0H2Z4</accession>
<dbReference type="Proteomes" id="UP000638560">
    <property type="component" value="Unassembled WGS sequence"/>
</dbReference>
<keyword evidence="1" id="KW-0812">Transmembrane</keyword>
<evidence type="ECO:0000256" key="1">
    <source>
        <dbReference type="SAM" id="Phobius"/>
    </source>
</evidence>
<dbReference type="RefSeq" id="WP_196204356.1">
    <property type="nucleotide sequence ID" value="NZ_JADPUN010000252.1"/>
</dbReference>
<protein>
    <submittedName>
        <fullName evidence="2">Uncharacterized protein</fullName>
    </submittedName>
</protein>